<keyword evidence="4 10" id="KW-0963">Cytoplasm</keyword>
<dbReference type="InterPro" id="IPR013805">
    <property type="entry name" value="GrpE_CC"/>
</dbReference>
<dbReference type="CDD" id="cd00446">
    <property type="entry name" value="GrpE"/>
    <property type="match status" value="1"/>
</dbReference>
<comment type="function">
    <text evidence="7 10 11">Participates actively in the response to hyperosmotic and heat shock by preventing the aggregation of stress-denatured proteins, in association with DnaK and GrpE. It is the nucleotide exchange factor for DnaK and may function as a thermosensor. Unfolded proteins bind initially to DnaJ; upon interaction with the DnaJ-bound protein, DnaK hydrolyzes its bound ATP, resulting in the formation of a stable complex. GrpE releases ADP from DnaK; ATP binding to DnaK triggers the release of the substrate protein, thus completing the reaction cycle. Several rounds of ATP-dependent interactions between DnaJ, DnaK and GrpE are required for fully efficient folding.</text>
</comment>
<dbReference type="PROSITE" id="PS01071">
    <property type="entry name" value="GRPE"/>
    <property type="match status" value="1"/>
</dbReference>
<evidence type="ECO:0000256" key="3">
    <source>
        <dbReference type="ARBA" id="ARBA00011738"/>
    </source>
</evidence>
<feature type="compositionally biased region" description="Low complexity" evidence="13">
    <location>
        <begin position="23"/>
        <end position="32"/>
    </location>
</feature>
<sequence>MAKDKHRHERERQERQSAEERAAMGAAAAAAELEAEDKAEKTAETAEADSGAETAGDERNSAAQAEIEALNDRLKRTLAEFENFRKRSEREKAQMFDLGAKSVLEKFLPVIDNFERSVAQVPESEDSGIKAYAEGMDMIYRQLLKNLKEAGVEAIDAKGKPFDPAYHNAVMHEDNEALGENVVSEELQKGYLYKDSVLRHSMVKVAN</sequence>
<dbReference type="Pfam" id="PF01025">
    <property type="entry name" value="GrpE"/>
    <property type="match status" value="1"/>
</dbReference>
<dbReference type="GO" id="GO:0000774">
    <property type="term" value="F:adenyl-nucleotide exchange factor activity"/>
    <property type="evidence" value="ECO:0007669"/>
    <property type="project" value="InterPro"/>
</dbReference>
<feature type="compositionally biased region" description="Basic and acidic residues" evidence="13">
    <location>
        <begin position="10"/>
        <end position="22"/>
    </location>
</feature>
<evidence type="ECO:0000256" key="4">
    <source>
        <dbReference type="ARBA" id="ARBA00022490"/>
    </source>
</evidence>
<keyword evidence="5 10" id="KW-0346">Stress response</keyword>
<dbReference type="AlphaFoldDB" id="A0AA36Y5D1"/>
<keyword evidence="15" id="KW-1185">Reference proteome</keyword>
<evidence type="ECO:0000256" key="9">
    <source>
        <dbReference type="ARBA" id="ARBA00076414"/>
    </source>
</evidence>
<evidence type="ECO:0000256" key="11">
    <source>
        <dbReference type="RuleBase" id="RU000639"/>
    </source>
</evidence>
<dbReference type="SUPFAM" id="SSF51064">
    <property type="entry name" value="Head domain of nucleotide exchange factor GrpE"/>
    <property type="match status" value="1"/>
</dbReference>
<dbReference type="PANTHER" id="PTHR21237">
    <property type="entry name" value="GRPE PROTEIN"/>
    <property type="match status" value="1"/>
</dbReference>
<evidence type="ECO:0000256" key="8">
    <source>
        <dbReference type="ARBA" id="ARBA00072274"/>
    </source>
</evidence>
<dbReference type="InterPro" id="IPR009012">
    <property type="entry name" value="GrpE_head"/>
</dbReference>
<dbReference type="GO" id="GO:0051087">
    <property type="term" value="F:protein-folding chaperone binding"/>
    <property type="evidence" value="ECO:0007669"/>
    <property type="project" value="InterPro"/>
</dbReference>
<evidence type="ECO:0000313" key="14">
    <source>
        <dbReference type="EMBL" id="EHO17133.1"/>
    </source>
</evidence>
<comment type="caution">
    <text evidence="14">The sequence shown here is derived from an EMBL/GenBank/DDBJ whole genome shotgun (WGS) entry which is preliminary data.</text>
</comment>
<gene>
    <name evidence="10" type="primary">grpE</name>
    <name evidence="14" type="ORF">HMPREF9623_00732</name>
</gene>
<comment type="subunit">
    <text evidence="3 10">Homodimer.</text>
</comment>
<comment type="similarity">
    <text evidence="2 10 12">Belongs to the GrpE family.</text>
</comment>
<evidence type="ECO:0000256" key="5">
    <source>
        <dbReference type="ARBA" id="ARBA00023016"/>
    </source>
</evidence>
<dbReference type="HAMAP" id="MF_01151">
    <property type="entry name" value="GrpE"/>
    <property type="match status" value="1"/>
</dbReference>
<reference evidence="14 15" key="1">
    <citation type="submission" date="2011-10" db="EMBL/GenBank/DDBJ databases">
        <title>The Genome Sequence of Lachnospiraceae bacterium ACC2.</title>
        <authorList>
            <consortium name="The Broad Institute Genome Sequencing Platform"/>
            <person name="Earl A."/>
            <person name="Ward D."/>
            <person name="Feldgarden M."/>
            <person name="Gevers D."/>
            <person name="Sizova M."/>
            <person name="Hazen A."/>
            <person name="Epstein S."/>
            <person name="Young S.K."/>
            <person name="Zeng Q."/>
            <person name="Gargeya S."/>
            <person name="Fitzgerald M."/>
            <person name="Haas B."/>
            <person name="Abouelleil A."/>
            <person name="Alvarado L."/>
            <person name="Arachchi H.M."/>
            <person name="Berlin A."/>
            <person name="Brown A."/>
            <person name="Chapman S.B."/>
            <person name="Chen Z."/>
            <person name="Dunbar C."/>
            <person name="Freedman E."/>
            <person name="Gearin G."/>
            <person name="Goldberg J."/>
            <person name="Griggs A."/>
            <person name="Gujja S."/>
            <person name="Heiman D."/>
            <person name="Howarth C."/>
            <person name="Larson L."/>
            <person name="Lui A."/>
            <person name="MacDonald P.J.P."/>
            <person name="Montmayeur A."/>
            <person name="Murphy C."/>
            <person name="Neiman D."/>
            <person name="Pearson M."/>
            <person name="Priest M."/>
            <person name="Roberts A."/>
            <person name="Saif S."/>
            <person name="Shea T."/>
            <person name="Shenoy N."/>
            <person name="Sisk P."/>
            <person name="Stolte C."/>
            <person name="Sykes S."/>
            <person name="Wortman J."/>
            <person name="Nusbaum C."/>
            <person name="Birren B."/>
        </authorList>
    </citation>
    <scope>NUCLEOTIDE SEQUENCE [LARGE SCALE GENOMIC DNA]</scope>
    <source>
        <strain evidence="14 15">ACC2</strain>
    </source>
</reference>
<organism evidence="14 15">
    <name type="scientific">Stomatobaculum longum</name>
    <dbReference type="NCBI Taxonomy" id="796942"/>
    <lineage>
        <taxon>Bacteria</taxon>
        <taxon>Bacillati</taxon>
        <taxon>Bacillota</taxon>
        <taxon>Clostridia</taxon>
        <taxon>Lachnospirales</taxon>
        <taxon>Lachnospiraceae</taxon>
        <taxon>Stomatobaculum</taxon>
    </lineage>
</organism>
<evidence type="ECO:0000256" key="6">
    <source>
        <dbReference type="ARBA" id="ARBA00023186"/>
    </source>
</evidence>
<dbReference type="SUPFAM" id="SSF58014">
    <property type="entry name" value="Coiled-coil domain of nucleotide exchange factor GrpE"/>
    <property type="match status" value="1"/>
</dbReference>
<comment type="subcellular location">
    <subcellularLocation>
        <location evidence="1 10">Cytoplasm</location>
    </subcellularLocation>
</comment>
<dbReference type="Proteomes" id="UP000018466">
    <property type="component" value="Unassembled WGS sequence"/>
</dbReference>
<dbReference type="Gene3D" id="3.90.20.20">
    <property type="match status" value="1"/>
</dbReference>
<dbReference type="RefSeq" id="WP_009532565.1">
    <property type="nucleotide sequence ID" value="NZ_JH590862.1"/>
</dbReference>
<dbReference type="FunFam" id="2.30.22.10:FF:000001">
    <property type="entry name" value="Protein GrpE"/>
    <property type="match status" value="1"/>
</dbReference>
<dbReference type="GO" id="GO:0051082">
    <property type="term" value="F:unfolded protein binding"/>
    <property type="evidence" value="ECO:0007669"/>
    <property type="project" value="TreeGrafter"/>
</dbReference>
<evidence type="ECO:0000256" key="2">
    <source>
        <dbReference type="ARBA" id="ARBA00009054"/>
    </source>
</evidence>
<proteinExistence type="inferred from homology"/>
<evidence type="ECO:0000256" key="12">
    <source>
        <dbReference type="RuleBase" id="RU004478"/>
    </source>
</evidence>
<protein>
    <recommendedName>
        <fullName evidence="8 10">Protein GrpE</fullName>
    </recommendedName>
    <alternativeName>
        <fullName evidence="9 10">HSP-70 cofactor</fullName>
    </alternativeName>
</protein>
<keyword evidence="6 10" id="KW-0143">Chaperone</keyword>
<dbReference type="GeneID" id="86940509"/>
<dbReference type="GO" id="GO:0005737">
    <property type="term" value="C:cytoplasm"/>
    <property type="evidence" value="ECO:0007669"/>
    <property type="project" value="UniProtKB-SubCell"/>
</dbReference>
<evidence type="ECO:0000256" key="10">
    <source>
        <dbReference type="HAMAP-Rule" id="MF_01151"/>
    </source>
</evidence>
<dbReference type="EMBL" id="AGEL01000006">
    <property type="protein sequence ID" value="EHO17133.1"/>
    <property type="molecule type" value="Genomic_DNA"/>
</dbReference>
<name>A0AA36Y5D1_9FIRM</name>
<dbReference type="Gene3D" id="2.30.22.10">
    <property type="entry name" value="Head domain of nucleotide exchange factor GrpE"/>
    <property type="match status" value="1"/>
</dbReference>
<dbReference type="GO" id="GO:0042803">
    <property type="term" value="F:protein homodimerization activity"/>
    <property type="evidence" value="ECO:0007669"/>
    <property type="project" value="InterPro"/>
</dbReference>
<evidence type="ECO:0000256" key="1">
    <source>
        <dbReference type="ARBA" id="ARBA00004496"/>
    </source>
</evidence>
<dbReference type="PRINTS" id="PR00773">
    <property type="entry name" value="GRPEPROTEIN"/>
</dbReference>
<evidence type="ECO:0000256" key="13">
    <source>
        <dbReference type="SAM" id="MobiDB-lite"/>
    </source>
</evidence>
<dbReference type="GO" id="GO:0006457">
    <property type="term" value="P:protein folding"/>
    <property type="evidence" value="ECO:0007669"/>
    <property type="project" value="InterPro"/>
</dbReference>
<evidence type="ECO:0000313" key="15">
    <source>
        <dbReference type="Proteomes" id="UP000018466"/>
    </source>
</evidence>
<evidence type="ECO:0000256" key="7">
    <source>
        <dbReference type="ARBA" id="ARBA00053401"/>
    </source>
</evidence>
<accession>A0AA36Y5D1</accession>
<dbReference type="InterPro" id="IPR000740">
    <property type="entry name" value="GrpE"/>
</dbReference>
<feature type="region of interest" description="Disordered" evidence="13">
    <location>
        <begin position="1"/>
        <end position="68"/>
    </location>
</feature>
<dbReference type="NCBIfam" id="NF010738">
    <property type="entry name" value="PRK14140.1"/>
    <property type="match status" value="1"/>
</dbReference>
<dbReference type="PANTHER" id="PTHR21237:SF23">
    <property type="entry name" value="GRPE PROTEIN HOMOLOG, MITOCHONDRIAL"/>
    <property type="match status" value="1"/>
</dbReference>